<evidence type="ECO:0000259" key="3">
    <source>
        <dbReference type="Pfam" id="PF14641"/>
    </source>
</evidence>
<dbReference type="Pfam" id="PF14641">
    <property type="entry name" value="HTH_44"/>
    <property type="match status" value="1"/>
</dbReference>
<dbReference type="Gene3D" id="1.10.10.650">
    <property type="entry name" value="RuvA domain 2-like"/>
    <property type="match status" value="1"/>
</dbReference>
<protein>
    <submittedName>
        <fullName evidence="4">Uncharacterized protein</fullName>
    </submittedName>
</protein>
<feature type="region of interest" description="Disordered" evidence="1">
    <location>
        <begin position="1"/>
        <end position="201"/>
    </location>
</feature>
<feature type="compositionally biased region" description="Acidic residues" evidence="1">
    <location>
        <begin position="174"/>
        <end position="199"/>
    </location>
</feature>
<evidence type="ECO:0000256" key="1">
    <source>
        <dbReference type="SAM" id="MobiDB-lite"/>
    </source>
</evidence>
<gene>
    <name evidence="4" type="ORF">E1B28_008922</name>
</gene>
<dbReference type="InterPro" id="IPR028083">
    <property type="entry name" value="Spt6_acidic_N_dom"/>
</dbReference>
<dbReference type="GO" id="GO:0008023">
    <property type="term" value="C:transcription elongation factor complex"/>
    <property type="evidence" value="ECO:0007669"/>
    <property type="project" value="TreeGrafter"/>
</dbReference>
<dbReference type="GO" id="GO:0003677">
    <property type="term" value="F:DNA binding"/>
    <property type="evidence" value="ECO:0007669"/>
    <property type="project" value="InterPro"/>
</dbReference>
<dbReference type="GO" id="GO:0140673">
    <property type="term" value="P:transcription elongation-coupled chromatin remodeling"/>
    <property type="evidence" value="ECO:0007669"/>
    <property type="project" value="InterPro"/>
</dbReference>
<dbReference type="InterPro" id="IPR028088">
    <property type="entry name" value="Spt6_HTH_DNA-bd_dom"/>
</dbReference>
<dbReference type="Proteomes" id="UP001049176">
    <property type="component" value="Chromosome 5"/>
</dbReference>
<dbReference type="Pfam" id="PF14632">
    <property type="entry name" value="SPT6_acidic"/>
    <property type="match status" value="1"/>
</dbReference>
<dbReference type="SUPFAM" id="SSF158832">
    <property type="entry name" value="Tex N-terminal region-like"/>
    <property type="match status" value="1"/>
</dbReference>
<proteinExistence type="predicted"/>
<reference evidence="4" key="1">
    <citation type="journal article" date="2021" name="Genome Biol. Evol.">
        <title>The assembled and annotated genome of the fairy-ring fungus Marasmius oreades.</title>
        <authorList>
            <person name="Hiltunen M."/>
            <person name="Ament-Velasquez S.L."/>
            <person name="Johannesson H."/>
        </authorList>
    </citation>
    <scope>NUCLEOTIDE SEQUENCE</scope>
    <source>
        <strain evidence="4">03SP1</strain>
    </source>
</reference>
<dbReference type="GO" id="GO:0034728">
    <property type="term" value="P:nucleosome organization"/>
    <property type="evidence" value="ECO:0007669"/>
    <property type="project" value="TreeGrafter"/>
</dbReference>
<dbReference type="InterPro" id="IPR023319">
    <property type="entry name" value="Tex-like_HTH_dom_sf"/>
</dbReference>
<feature type="region of interest" description="Disordered" evidence="1">
    <location>
        <begin position="208"/>
        <end position="227"/>
    </location>
</feature>
<comment type="caution">
    <text evidence="4">The sequence shown here is derived from an EMBL/GenBank/DDBJ whole genome shotgun (WGS) entry which is preliminary data.</text>
</comment>
<evidence type="ECO:0000313" key="5">
    <source>
        <dbReference type="Proteomes" id="UP001049176"/>
    </source>
</evidence>
<evidence type="ECO:0000313" key="4">
    <source>
        <dbReference type="EMBL" id="KAG7092574.1"/>
    </source>
</evidence>
<feature type="compositionally biased region" description="Low complexity" evidence="1">
    <location>
        <begin position="133"/>
        <end position="142"/>
    </location>
</feature>
<dbReference type="RefSeq" id="XP_043009044.1">
    <property type="nucleotide sequence ID" value="XM_043153759.1"/>
</dbReference>
<dbReference type="Gene3D" id="1.10.3500.10">
    <property type="entry name" value="Tex N-terminal region-like"/>
    <property type="match status" value="1"/>
</dbReference>
<name>A0A9P7RZB5_9AGAR</name>
<dbReference type="PANTHER" id="PTHR10145:SF6">
    <property type="entry name" value="TRANSCRIPTION ELONGATION FACTOR SPT6"/>
    <property type="match status" value="1"/>
</dbReference>
<dbReference type="GO" id="GO:0031491">
    <property type="term" value="F:nucleosome binding"/>
    <property type="evidence" value="ECO:0007669"/>
    <property type="project" value="TreeGrafter"/>
</dbReference>
<evidence type="ECO:0000259" key="2">
    <source>
        <dbReference type="Pfam" id="PF14632"/>
    </source>
</evidence>
<keyword evidence="5" id="KW-1185">Reference proteome</keyword>
<dbReference type="AlphaFoldDB" id="A0A9P7RZB5"/>
<dbReference type="GO" id="GO:0042393">
    <property type="term" value="F:histone binding"/>
    <property type="evidence" value="ECO:0007669"/>
    <property type="project" value="TreeGrafter"/>
</dbReference>
<feature type="compositionally biased region" description="Basic residues" evidence="1">
    <location>
        <begin position="120"/>
        <end position="129"/>
    </location>
</feature>
<feature type="compositionally biased region" description="Acidic residues" evidence="1">
    <location>
        <begin position="98"/>
        <end position="112"/>
    </location>
</feature>
<dbReference type="OrthoDB" id="995477at2759"/>
<dbReference type="EMBL" id="CM032185">
    <property type="protein sequence ID" value="KAG7092574.1"/>
    <property type="molecule type" value="Genomic_DNA"/>
</dbReference>
<feature type="domain" description="Helix-turn-helix DNA-binding" evidence="3">
    <location>
        <begin position="324"/>
        <end position="444"/>
    </location>
</feature>
<feature type="compositionally biased region" description="Basic and acidic residues" evidence="1">
    <location>
        <begin position="159"/>
        <end position="173"/>
    </location>
</feature>
<feature type="compositionally biased region" description="Acidic residues" evidence="1">
    <location>
        <begin position="18"/>
        <end position="32"/>
    </location>
</feature>
<organism evidence="4 5">
    <name type="scientific">Marasmius oreades</name>
    <name type="common">fairy-ring Marasmius</name>
    <dbReference type="NCBI Taxonomy" id="181124"/>
    <lineage>
        <taxon>Eukaryota</taxon>
        <taxon>Fungi</taxon>
        <taxon>Dikarya</taxon>
        <taxon>Basidiomycota</taxon>
        <taxon>Agaricomycotina</taxon>
        <taxon>Agaricomycetes</taxon>
        <taxon>Agaricomycetidae</taxon>
        <taxon>Agaricales</taxon>
        <taxon>Marasmiineae</taxon>
        <taxon>Marasmiaceae</taxon>
        <taxon>Marasmius</taxon>
    </lineage>
</organism>
<sequence>MSRPEEDDQTMLPSQEDDRMDEDLPQDEEGEGDNVIPRQSDDSSEEEDDDEEEERRIREGFIVDEDEDEEIEDEDDEDARRHKKRRKRRKKHHQRREEEEEGLEEDDLELLEENTGTSFKKSRLTRLVRRGGSESPPAASSSRGRRTVVESSDDDLEDGGLRQDHDIQRIWEDGERDDDDDDADGDIDDFIDYDDDDEVGMPMDEKARERLRKQRRKQQQEARRKARGAFPELAGIDANAWAEIHDVFGDGHEYDWALAGEDEPEYEDEVTKADLNIHDVFEPSQIRDFLLTEDDNLIRAQDTPERMQLATSSLSQSATLSLHQPLTADDLNGAAGWVSQRISTLKTSEFFQPEGKHQQYSGPLILAVTFVLRCLFVDEYEVPYIWAHKRDHLFHFDVNDMGTRIQLLNLAELWKVYVLGQKYRSLVERRQALTVSYNRLRVQDSYYTEEILPAITSVEVVADVTEWLMMKYKDKRQDESSFQFQEDEDGAIKKHKMPSRVSAYEFAKKSIVSKLADAFGIKSHEIILNFMALQQIHFVEDDDLHPLVRAEQFIDPDPMKAQPGEELLRRARMIIATELGKDPLLRKEIRKIYEKEALVSVEPTERGVTKINESHPYFASIPYHVFILDLYLTIRTSQELQIPCI</sequence>
<dbReference type="InterPro" id="IPR023323">
    <property type="entry name" value="Tex-like_dom_sf"/>
</dbReference>
<dbReference type="PANTHER" id="PTHR10145">
    <property type="entry name" value="TRANSCRIPTION ELONGATION FACTOR SPT6"/>
    <property type="match status" value="1"/>
</dbReference>
<feature type="compositionally biased region" description="Acidic residues" evidence="1">
    <location>
        <begin position="62"/>
        <end position="77"/>
    </location>
</feature>
<feature type="domain" description="Spt6 acidic N-terminal" evidence="2">
    <location>
        <begin position="42"/>
        <end position="130"/>
    </location>
</feature>
<dbReference type="InterPro" id="IPR017072">
    <property type="entry name" value="TF_Spt6"/>
</dbReference>
<dbReference type="GeneID" id="66077998"/>
<accession>A0A9P7RZB5</accession>
<dbReference type="KEGG" id="more:E1B28_008922"/>
<feature type="compositionally biased region" description="Acidic residues" evidence="1">
    <location>
        <begin position="42"/>
        <end position="53"/>
    </location>
</feature>
<feature type="compositionally biased region" description="Basic residues" evidence="1">
    <location>
        <begin position="81"/>
        <end position="94"/>
    </location>
</feature>